<dbReference type="RefSeq" id="WP_096578442.1">
    <property type="nucleotide sequence ID" value="NZ_CAWNJS010000001.1"/>
</dbReference>
<sequence length="463" mass="50850">MTLAVSKKERSGVINPIFTCQPAGAEYATIGVKDCIPLVHGGQGCSMFVRLIFAQHLKENFDIASSSLHEASAVFGGMPRIEEGVKTIVARYPDVRLIPIITTCSTETIGDDVEGTINKVNKFLKKEYPNREVKLIPVHTPSYRGSQVTGYDAGVQSLVTNLAKKGEPNGKLNIITGWVNPGDVTEVKHILAEMGVEGNILLDTETFNAPTMPDMKSFTFGNTTIEDIAGSANAIGTIALCKYEGGNAAEFLQREYGVPAIVGPTPIGIKNTDAWLRNIKQLTGKAIPESLVVERGKAIDALADLAHMYFANKRVAIYGDPDLVIGLAEFCQEVELEPVLLLLGDDNQAPSKDPRLAELDKKANHAEYDIEVIWNADLWELESRVKERGDIDLILGHSKGRYIAIDNQIPMVRVGFPTFDRAGMWKHPVIGYRGAEFLGDAIANALFADMEYKHDREWILNVW</sequence>
<evidence type="ECO:0000259" key="3">
    <source>
        <dbReference type="Pfam" id="PF00148"/>
    </source>
</evidence>
<gene>
    <name evidence="4" type="ORF">NIES37_39150</name>
</gene>
<evidence type="ECO:0000313" key="5">
    <source>
        <dbReference type="Proteomes" id="UP000218785"/>
    </source>
</evidence>
<evidence type="ECO:0000256" key="2">
    <source>
        <dbReference type="RuleBase" id="RU004021"/>
    </source>
</evidence>
<dbReference type="SUPFAM" id="SSF53807">
    <property type="entry name" value="Helical backbone' metal receptor"/>
    <property type="match status" value="1"/>
</dbReference>
<evidence type="ECO:0000256" key="1">
    <source>
        <dbReference type="ARBA" id="ARBA00023231"/>
    </source>
</evidence>
<evidence type="ECO:0000313" key="4">
    <source>
        <dbReference type="EMBL" id="BAY99932.1"/>
    </source>
</evidence>
<reference evidence="4 5" key="1">
    <citation type="submission" date="2017-06" db="EMBL/GenBank/DDBJ databases">
        <title>Genome sequencing of cyanobaciteial culture collection at National Institute for Environmental Studies (NIES).</title>
        <authorList>
            <person name="Hirose Y."/>
            <person name="Shimura Y."/>
            <person name="Fujisawa T."/>
            <person name="Nakamura Y."/>
            <person name="Kawachi M."/>
        </authorList>
    </citation>
    <scope>NUCLEOTIDE SEQUENCE [LARGE SCALE GENOMIC DNA]</scope>
    <source>
        <strain evidence="4 5">NIES-37</strain>
    </source>
</reference>
<dbReference type="NCBIfam" id="TIGR02932">
    <property type="entry name" value="vnfK_nitrog"/>
    <property type="match status" value="1"/>
</dbReference>
<dbReference type="PANTHER" id="PTHR33712">
    <property type="entry name" value="LIGHT-INDEPENDENT PROTOCHLOROPHYLLIDE REDUCTASE SUBUNIT B"/>
    <property type="match status" value="1"/>
</dbReference>
<dbReference type="Gene3D" id="3.40.50.1980">
    <property type="entry name" value="Nitrogenase molybdenum iron protein domain"/>
    <property type="match status" value="3"/>
</dbReference>
<dbReference type="AlphaFoldDB" id="A0A1Z4N2G7"/>
<dbReference type="KEGG" id="ttq:NIES37_39150"/>
<comment type="similarity">
    <text evidence="2">Belongs to the NifD/NifK/NifE/NifN family.</text>
</comment>
<dbReference type="PROSITE" id="PS00699">
    <property type="entry name" value="NITROGENASE_1_1"/>
    <property type="match status" value="1"/>
</dbReference>
<organism evidence="4 5">
    <name type="scientific">Tolypothrix tenuis PCC 7101</name>
    <dbReference type="NCBI Taxonomy" id="231146"/>
    <lineage>
        <taxon>Bacteria</taxon>
        <taxon>Bacillati</taxon>
        <taxon>Cyanobacteriota</taxon>
        <taxon>Cyanophyceae</taxon>
        <taxon>Nostocales</taxon>
        <taxon>Tolypothrichaceae</taxon>
        <taxon>Tolypothrix</taxon>
    </lineage>
</organism>
<dbReference type="GO" id="GO:0016613">
    <property type="term" value="C:vanadium-iron nitrogenase complex"/>
    <property type="evidence" value="ECO:0007669"/>
    <property type="project" value="InterPro"/>
</dbReference>
<proteinExistence type="inferred from homology"/>
<dbReference type="PROSITE" id="PS00090">
    <property type="entry name" value="NITROGENASE_1_2"/>
    <property type="match status" value="1"/>
</dbReference>
<dbReference type="InterPro" id="IPR000318">
    <property type="entry name" value="Nase_comp1_CS"/>
</dbReference>
<dbReference type="Pfam" id="PF00148">
    <property type="entry name" value="Oxidored_nitro"/>
    <property type="match status" value="1"/>
</dbReference>
<dbReference type="Proteomes" id="UP000218785">
    <property type="component" value="Chromosome"/>
</dbReference>
<accession>A0A1Z4N2G7</accession>
<keyword evidence="5" id="KW-1185">Reference proteome</keyword>
<protein>
    <submittedName>
        <fullName evidence="4">Oxidoreductase/nitrogenase, component 1</fullName>
    </submittedName>
</protein>
<dbReference type="Gene3D" id="1.20.89.10">
    <property type="entry name" value="Nitrogenase Molybdenum-iron Protein, subunit B, domain 4"/>
    <property type="match status" value="1"/>
</dbReference>
<dbReference type="InterPro" id="IPR000510">
    <property type="entry name" value="Nase/OxRdtase_comp1"/>
</dbReference>
<name>A0A1Z4N2G7_9CYAN</name>
<dbReference type="InterPro" id="IPR014281">
    <property type="entry name" value="Nase_VnfK"/>
</dbReference>
<feature type="domain" description="Nitrogenase/oxidoreductase component 1" evidence="3">
    <location>
        <begin position="20"/>
        <end position="446"/>
    </location>
</feature>
<dbReference type="PANTHER" id="PTHR33712:SF7">
    <property type="entry name" value="LIGHT-INDEPENDENT PROTOCHLOROPHYLLIDE REDUCTASE SUBUNIT B"/>
    <property type="match status" value="1"/>
</dbReference>
<dbReference type="EMBL" id="AP018248">
    <property type="protein sequence ID" value="BAY99932.1"/>
    <property type="molecule type" value="Genomic_DNA"/>
</dbReference>
<dbReference type="GO" id="GO:0051536">
    <property type="term" value="F:iron-sulfur cluster binding"/>
    <property type="evidence" value="ECO:0007669"/>
    <property type="project" value="InterPro"/>
</dbReference>
<dbReference type="GO" id="GO:0016163">
    <property type="term" value="F:nitrogenase activity"/>
    <property type="evidence" value="ECO:0007669"/>
    <property type="project" value="InterPro"/>
</dbReference>
<keyword evidence="1 2" id="KW-0535">Nitrogen fixation</keyword>
<dbReference type="InterPro" id="IPR050152">
    <property type="entry name" value="ChlB/BchB/BchZ"/>
</dbReference>